<comment type="similarity">
    <text evidence="2 5">Belongs to the ORC2 family.</text>
</comment>
<comment type="caution">
    <text evidence="8">The sequence shown here is derived from an EMBL/GenBank/DDBJ whole genome shotgun (WGS) entry which is preliminary data.</text>
</comment>
<dbReference type="InterPro" id="IPR056772">
    <property type="entry name" value="RecA-like_ORC2"/>
</dbReference>
<evidence type="ECO:0000259" key="7">
    <source>
        <dbReference type="Pfam" id="PF24882"/>
    </source>
</evidence>
<organism evidence="8 9">
    <name type="scientific">Grifola frondosa</name>
    <name type="common">Maitake</name>
    <name type="synonym">Polyporus frondosus</name>
    <dbReference type="NCBI Taxonomy" id="5627"/>
    <lineage>
        <taxon>Eukaryota</taxon>
        <taxon>Fungi</taxon>
        <taxon>Dikarya</taxon>
        <taxon>Basidiomycota</taxon>
        <taxon>Agaricomycotina</taxon>
        <taxon>Agaricomycetes</taxon>
        <taxon>Polyporales</taxon>
        <taxon>Grifolaceae</taxon>
        <taxon>Grifola</taxon>
    </lineage>
</organism>
<dbReference type="OMA" id="YDFELAY"/>
<dbReference type="OrthoDB" id="346673at2759"/>
<keyword evidence="4 5" id="KW-0539">Nucleus</keyword>
<evidence type="ECO:0000256" key="3">
    <source>
        <dbReference type="ARBA" id="ARBA00022705"/>
    </source>
</evidence>
<name>A0A1C7MFE4_GRIFR</name>
<comment type="function">
    <text evidence="5">Component of the origin recognition complex (ORC) that binds origins of replication. DNA-binding is ATP-dependent. ORC is required to assemble the pre-replication complex necessary to initiate DNA replication.</text>
</comment>
<evidence type="ECO:0000256" key="5">
    <source>
        <dbReference type="RuleBase" id="RU368084"/>
    </source>
</evidence>
<evidence type="ECO:0000256" key="2">
    <source>
        <dbReference type="ARBA" id="ARBA00007421"/>
    </source>
</evidence>
<dbReference type="InterPro" id="IPR056773">
    <property type="entry name" value="WHD_ORC2"/>
</dbReference>
<dbReference type="GO" id="GO:0006260">
    <property type="term" value="P:DNA replication"/>
    <property type="evidence" value="ECO:0007669"/>
    <property type="project" value="UniProtKB-UniRule"/>
</dbReference>
<keyword evidence="3 5" id="KW-0235">DNA replication</keyword>
<evidence type="ECO:0000313" key="9">
    <source>
        <dbReference type="Proteomes" id="UP000092993"/>
    </source>
</evidence>
<accession>A0A1C7MFE4</accession>
<reference evidence="8 9" key="1">
    <citation type="submission" date="2016-03" db="EMBL/GenBank/DDBJ databases">
        <title>Whole genome sequencing of Grifola frondosa 9006-11.</title>
        <authorList>
            <person name="Min B."/>
            <person name="Park H."/>
            <person name="Kim J.-G."/>
            <person name="Cho H."/>
            <person name="Oh Y.-L."/>
            <person name="Kong W.-S."/>
            <person name="Choi I.-G."/>
        </authorList>
    </citation>
    <scope>NUCLEOTIDE SEQUENCE [LARGE SCALE GENOMIC DNA]</scope>
    <source>
        <strain evidence="8 9">9006-11</strain>
    </source>
</reference>
<dbReference type="Proteomes" id="UP000092993">
    <property type="component" value="Unassembled WGS sequence"/>
</dbReference>
<comment type="subcellular location">
    <subcellularLocation>
        <location evidence="1 5">Nucleus</location>
    </subcellularLocation>
</comment>
<dbReference type="InterPro" id="IPR007220">
    <property type="entry name" value="ORC2"/>
</dbReference>
<dbReference type="GO" id="GO:0005664">
    <property type="term" value="C:nuclear origin of replication recognition complex"/>
    <property type="evidence" value="ECO:0007669"/>
    <property type="project" value="UniProtKB-UniRule"/>
</dbReference>
<dbReference type="Pfam" id="PF24882">
    <property type="entry name" value="WHD_ORC2"/>
    <property type="match status" value="1"/>
</dbReference>
<feature type="domain" description="Origin recognition complex subunit 2 RecA-like" evidence="6">
    <location>
        <begin position="84"/>
        <end position="261"/>
    </location>
</feature>
<evidence type="ECO:0000259" key="6">
    <source>
        <dbReference type="Pfam" id="PF04084"/>
    </source>
</evidence>
<evidence type="ECO:0000256" key="1">
    <source>
        <dbReference type="ARBA" id="ARBA00004123"/>
    </source>
</evidence>
<evidence type="ECO:0000313" key="8">
    <source>
        <dbReference type="EMBL" id="OBZ75590.1"/>
    </source>
</evidence>
<evidence type="ECO:0000256" key="4">
    <source>
        <dbReference type="ARBA" id="ARBA00023242"/>
    </source>
</evidence>
<sequence length="414" mass="45375">MMNPATIEDEEELEDWPAGISEQLPQGFATQTAFDSYFLQASKPSRTSSNVFSSIVPPLSPEEFTAAISRQRSDHVLWQDPEVRNALFSRYLFELQEGFNLLFYGCGSKRDVLNAFARLISTRKAHVVVANGFQPSFAFKDLLNAIEQIPGVEASFITSTSIEAQTQRMYDFFADVQDDPAPELYIVVHNIEGPAFRATKAKSCLSLLALNPHVHLIASIDHIAAPLRWTLTDLFSRKSDGTQAEHGQVPRRGFAWLWHDLTTLAPYDFELAYSDPNSLSCAPAIRGARSGRDGTGTSTPGPMAETAARHVLASVTQKAQKLFALLGAKQLELMSEDASAGGAASGAFDYARLFNAARDGFIATNDTSLRSLLSEFRDHGLVVSTVAAGAEALWIPLRKEALAKIVHDLRVQEP</sequence>
<dbReference type="GO" id="GO:0003688">
    <property type="term" value="F:DNA replication origin binding"/>
    <property type="evidence" value="ECO:0007669"/>
    <property type="project" value="UniProtKB-UniRule"/>
</dbReference>
<dbReference type="PANTHER" id="PTHR14052:SF0">
    <property type="entry name" value="ORIGIN RECOGNITION COMPLEX SUBUNIT 2"/>
    <property type="match status" value="1"/>
</dbReference>
<comment type="subunit">
    <text evidence="5">Component of the origin recognition complex (ORC).</text>
</comment>
<proteinExistence type="inferred from homology"/>
<keyword evidence="9" id="KW-1185">Reference proteome</keyword>
<gene>
    <name evidence="8" type="primary">Orc2</name>
    <name evidence="8" type="ORF">A0H81_04844</name>
</gene>
<dbReference type="STRING" id="5627.A0A1C7MFE4"/>
<dbReference type="PANTHER" id="PTHR14052">
    <property type="entry name" value="ORIGIN RECOGNITION COMPLEX SUBUNIT 2"/>
    <property type="match status" value="1"/>
</dbReference>
<dbReference type="AlphaFoldDB" id="A0A1C7MFE4"/>
<dbReference type="Pfam" id="PF04084">
    <property type="entry name" value="RecA-like_ORC2"/>
    <property type="match status" value="1"/>
</dbReference>
<dbReference type="EMBL" id="LUGG01000004">
    <property type="protein sequence ID" value="OBZ75590.1"/>
    <property type="molecule type" value="Genomic_DNA"/>
</dbReference>
<protein>
    <recommendedName>
        <fullName evidence="5">Origin recognition complex subunit 2</fullName>
    </recommendedName>
</protein>
<feature type="domain" description="Origin recognition complex subunit 2 winged-helix" evidence="7">
    <location>
        <begin position="342"/>
        <end position="400"/>
    </location>
</feature>